<accession>A0AAE2BXQ7</accession>
<protein>
    <submittedName>
        <fullName evidence="2">24-methylenesterol C-methyltransferase 3</fullName>
    </submittedName>
</protein>
<organism evidence="2 3">
    <name type="scientific">Sesamum angolense</name>
    <dbReference type="NCBI Taxonomy" id="2727404"/>
    <lineage>
        <taxon>Eukaryota</taxon>
        <taxon>Viridiplantae</taxon>
        <taxon>Streptophyta</taxon>
        <taxon>Embryophyta</taxon>
        <taxon>Tracheophyta</taxon>
        <taxon>Spermatophyta</taxon>
        <taxon>Magnoliopsida</taxon>
        <taxon>eudicotyledons</taxon>
        <taxon>Gunneridae</taxon>
        <taxon>Pentapetalae</taxon>
        <taxon>asterids</taxon>
        <taxon>lamiids</taxon>
        <taxon>Lamiales</taxon>
        <taxon>Pedaliaceae</taxon>
        <taxon>Sesamum</taxon>
    </lineage>
</organism>
<feature type="domain" description="Sterol methyltransferase C-terminal" evidence="1">
    <location>
        <begin position="1"/>
        <end position="30"/>
    </location>
</feature>
<proteinExistence type="predicted"/>
<evidence type="ECO:0000313" key="3">
    <source>
        <dbReference type="Proteomes" id="UP001289374"/>
    </source>
</evidence>
<gene>
    <name evidence="2" type="ORF">Sango_0876700</name>
</gene>
<dbReference type="InterPro" id="IPR013705">
    <property type="entry name" value="Sterol_MeTrfase_C"/>
</dbReference>
<sequence>MLFVTADHLTRGGETGIFTPMHMILCRKPEMASSPVLRNGDGWECSLMPQLLWLSSKSECPCFFNFLSLDILSDLRCEQWWQFTEYMMMRHVRSIFVVLYPLEVKALAFVEKMRRQRARGKCMNCHEPDFFPTDCNQQEFSIAWAITLELIWKIQNDLIHDKEPPSPEATAKMILNSTAKHLNARATRKAPVLENCEWSAPPPDWFKVNSNIALKDDKCFAAFISLLITRVSSSWLKQQKSSLVIHHHLQIGLTGTSIGEGHL</sequence>
<dbReference type="Proteomes" id="UP001289374">
    <property type="component" value="Unassembled WGS sequence"/>
</dbReference>
<dbReference type="PANTHER" id="PTHR44742:SF2">
    <property type="entry name" value="24-METHYLENESTEROL C-METHYLTRANSFERASE 2"/>
    <property type="match status" value="1"/>
</dbReference>
<reference evidence="2" key="2">
    <citation type="journal article" date="2024" name="Plant">
        <title>Genomic evolution and insights into agronomic trait innovations of Sesamum species.</title>
        <authorList>
            <person name="Miao H."/>
            <person name="Wang L."/>
            <person name="Qu L."/>
            <person name="Liu H."/>
            <person name="Sun Y."/>
            <person name="Le M."/>
            <person name="Wang Q."/>
            <person name="Wei S."/>
            <person name="Zheng Y."/>
            <person name="Lin W."/>
            <person name="Duan Y."/>
            <person name="Cao H."/>
            <person name="Xiong S."/>
            <person name="Wang X."/>
            <person name="Wei L."/>
            <person name="Li C."/>
            <person name="Ma Q."/>
            <person name="Ju M."/>
            <person name="Zhao R."/>
            <person name="Li G."/>
            <person name="Mu C."/>
            <person name="Tian Q."/>
            <person name="Mei H."/>
            <person name="Zhang T."/>
            <person name="Gao T."/>
            <person name="Zhang H."/>
        </authorList>
    </citation>
    <scope>NUCLEOTIDE SEQUENCE</scope>
    <source>
        <strain evidence="2">K16</strain>
    </source>
</reference>
<evidence type="ECO:0000259" key="1">
    <source>
        <dbReference type="Pfam" id="PF08498"/>
    </source>
</evidence>
<evidence type="ECO:0000313" key="2">
    <source>
        <dbReference type="EMBL" id="KAK4401360.1"/>
    </source>
</evidence>
<comment type="caution">
    <text evidence="2">The sequence shown here is derived from an EMBL/GenBank/DDBJ whole genome shotgun (WGS) entry which is preliminary data.</text>
</comment>
<dbReference type="AlphaFoldDB" id="A0AAE2BXQ7"/>
<dbReference type="GO" id="GO:0006694">
    <property type="term" value="P:steroid biosynthetic process"/>
    <property type="evidence" value="ECO:0007669"/>
    <property type="project" value="InterPro"/>
</dbReference>
<dbReference type="GO" id="GO:0008168">
    <property type="term" value="F:methyltransferase activity"/>
    <property type="evidence" value="ECO:0007669"/>
    <property type="project" value="InterPro"/>
</dbReference>
<dbReference type="EMBL" id="JACGWL010000005">
    <property type="protein sequence ID" value="KAK4401360.1"/>
    <property type="molecule type" value="Genomic_DNA"/>
</dbReference>
<dbReference type="PANTHER" id="PTHR44742">
    <property type="match status" value="1"/>
</dbReference>
<name>A0AAE2BXQ7_9LAMI</name>
<reference evidence="2" key="1">
    <citation type="submission" date="2020-06" db="EMBL/GenBank/DDBJ databases">
        <authorList>
            <person name="Li T."/>
            <person name="Hu X."/>
            <person name="Zhang T."/>
            <person name="Song X."/>
            <person name="Zhang H."/>
            <person name="Dai N."/>
            <person name="Sheng W."/>
            <person name="Hou X."/>
            <person name="Wei L."/>
        </authorList>
    </citation>
    <scope>NUCLEOTIDE SEQUENCE</scope>
    <source>
        <strain evidence="2">K16</strain>
        <tissue evidence="2">Leaf</tissue>
    </source>
</reference>
<dbReference type="Pfam" id="PF08498">
    <property type="entry name" value="Sterol_MT_C"/>
    <property type="match status" value="1"/>
</dbReference>
<keyword evidence="3" id="KW-1185">Reference proteome</keyword>